<keyword evidence="5" id="KW-1185">Reference proteome</keyword>
<proteinExistence type="predicted"/>
<accession>A0A139AAI3</accession>
<dbReference type="InterPro" id="IPR040554">
    <property type="entry name" value="KPWE_PEX14_dom"/>
</dbReference>
<feature type="domain" description="Peroxisomal membrane protein PEX14-like KPWE" evidence="2">
    <location>
        <begin position="299"/>
        <end position="345"/>
    </location>
</feature>
<evidence type="ECO:0000256" key="1">
    <source>
        <dbReference type="SAM" id="MobiDB-lite"/>
    </source>
</evidence>
<dbReference type="STRING" id="1344416.A0A139AAI3"/>
<dbReference type="EMBL" id="KQ965773">
    <property type="protein sequence ID" value="KXS13862.1"/>
    <property type="molecule type" value="Genomic_DNA"/>
</dbReference>
<feature type="non-terminal residue" evidence="4">
    <location>
        <position position="1"/>
    </location>
</feature>
<evidence type="ECO:0000259" key="3">
    <source>
        <dbReference type="Pfam" id="PF25871"/>
    </source>
</evidence>
<organism evidence="4 5">
    <name type="scientific">Gonapodya prolifera (strain JEL478)</name>
    <name type="common">Monoblepharis prolifera</name>
    <dbReference type="NCBI Taxonomy" id="1344416"/>
    <lineage>
        <taxon>Eukaryota</taxon>
        <taxon>Fungi</taxon>
        <taxon>Fungi incertae sedis</taxon>
        <taxon>Chytridiomycota</taxon>
        <taxon>Chytridiomycota incertae sedis</taxon>
        <taxon>Monoblepharidomycetes</taxon>
        <taxon>Monoblepharidales</taxon>
        <taxon>Gonapodyaceae</taxon>
        <taxon>Gonapodya</taxon>
    </lineage>
</organism>
<dbReference type="InterPro" id="IPR058841">
    <property type="entry name" value="HTH_76"/>
</dbReference>
<gene>
    <name evidence="4" type="ORF">M427DRAFT_58119</name>
</gene>
<dbReference type="Proteomes" id="UP000070544">
    <property type="component" value="Unassembled WGS sequence"/>
</dbReference>
<feature type="compositionally biased region" description="Basic and acidic residues" evidence="1">
    <location>
        <begin position="57"/>
        <end position="83"/>
    </location>
</feature>
<feature type="domain" description="PEX14-like helix-turn-helix" evidence="3">
    <location>
        <begin position="166"/>
        <end position="230"/>
    </location>
</feature>
<evidence type="ECO:0000313" key="4">
    <source>
        <dbReference type="EMBL" id="KXS13862.1"/>
    </source>
</evidence>
<reference evidence="4 5" key="1">
    <citation type="journal article" date="2015" name="Genome Biol. Evol.">
        <title>Phylogenomic analyses indicate that early fungi evolved digesting cell walls of algal ancestors of land plants.</title>
        <authorList>
            <person name="Chang Y."/>
            <person name="Wang S."/>
            <person name="Sekimoto S."/>
            <person name="Aerts A.L."/>
            <person name="Choi C."/>
            <person name="Clum A."/>
            <person name="LaButti K.M."/>
            <person name="Lindquist E.A."/>
            <person name="Yee Ngan C."/>
            <person name="Ohm R.A."/>
            <person name="Salamov A.A."/>
            <person name="Grigoriev I.V."/>
            <person name="Spatafora J.W."/>
            <person name="Berbee M.L."/>
        </authorList>
    </citation>
    <scope>NUCLEOTIDE SEQUENCE [LARGE SCALE GENOMIC DNA]</scope>
    <source>
        <strain evidence="4 5">JEL478</strain>
    </source>
</reference>
<feature type="region of interest" description="Disordered" evidence="1">
    <location>
        <begin position="230"/>
        <end position="345"/>
    </location>
</feature>
<feature type="compositionally biased region" description="Polar residues" evidence="1">
    <location>
        <begin position="86"/>
        <end position="97"/>
    </location>
</feature>
<feature type="compositionally biased region" description="Low complexity" evidence="1">
    <location>
        <begin position="236"/>
        <end position="249"/>
    </location>
</feature>
<protein>
    <submittedName>
        <fullName evidence="4">Uncharacterized protein</fullName>
    </submittedName>
</protein>
<dbReference type="PANTHER" id="PTHR36855">
    <property type="entry name" value="CHROMOSOME 10, WHOLE GENOME SHOTGUN SEQUENCE"/>
    <property type="match status" value="1"/>
</dbReference>
<evidence type="ECO:0000259" key="2">
    <source>
        <dbReference type="Pfam" id="PF17733"/>
    </source>
</evidence>
<dbReference type="AlphaFoldDB" id="A0A139AAI3"/>
<name>A0A139AAI3_GONPJ</name>
<dbReference type="Pfam" id="PF25871">
    <property type="entry name" value="HTH_76"/>
    <property type="match status" value="1"/>
</dbReference>
<dbReference type="OrthoDB" id="9936937at2759"/>
<feature type="compositionally biased region" description="Pro residues" evidence="1">
    <location>
        <begin position="250"/>
        <end position="262"/>
    </location>
</feature>
<dbReference type="Pfam" id="PF17733">
    <property type="entry name" value="KPWE_dom"/>
    <property type="match status" value="1"/>
</dbReference>
<dbReference type="PANTHER" id="PTHR36855:SF1">
    <property type="entry name" value="PEROXISOME MEMBRANE ANCHOR PROTEIN PEX14P N-TERMINAL DOMAIN-CONTAINING PROTEIN"/>
    <property type="match status" value="1"/>
</dbReference>
<sequence>MQSTTFTATEHKVFSKFTTYDFDGDPVFSSGLGAVVARARKQWEDGSATGHHSSKPSRQDESVTDTESSKEDPGTEQKSRPETETETVGNSETNGDPSSLPPELTKWIQAEIMGSKLFYFGKRFSHPIPPARYQSWLAAKRDGTLLADTPPPDSSASASSASSYPAFTAFDSYTFDTDEAFQSGARAVLERWKDADEESRREKELAAKAWYFNRFVRPLDLAAYRRWKDAGELKPQESQPKPQESQPGPSHQPQPSVAPTPAPLTSSDLWGPPPPPLNDDSPAPEVSDGEGAEGDGPRYPKSFQDLVQMLADGKPIPGIKTIPDTLAESAPSEAKIQARKKPWER</sequence>
<evidence type="ECO:0000313" key="5">
    <source>
        <dbReference type="Proteomes" id="UP000070544"/>
    </source>
</evidence>
<feature type="region of interest" description="Disordered" evidence="1">
    <location>
        <begin position="43"/>
        <end position="103"/>
    </location>
</feature>